<evidence type="ECO:0000256" key="2">
    <source>
        <dbReference type="ARBA" id="ARBA00008143"/>
    </source>
</evidence>
<dbReference type="InterPro" id="IPR037066">
    <property type="entry name" value="Plug_dom_sf"/>
</dbReference>
<protein>
    <submittedName>
        <fullName evidence="15">TonB-dependent receptor</fullName>
    </submittedName>
</protein>
<dbReference type="Pfam" id="PF07715">
    <property type="entry name" value="Plug"/>
    <property type="match status" value="1"/>
</dbReference>
<dbReference type="InterPro" id="IPR036942">
    <property type="entry name" value="Beta-barrel_TonB_sf"/>
</dbReference>
<keyword evidence="8 11" id="KW-0472">Membrane</keyword>
<keyword evidence="3 11" id="KW-0813">Transport</keyword>
<evidence type="ECO:0000259" key="13">
    <source>
        <dbReference type="Pfam" id="PF00593"/>
    </source>
</evidence>
<feature type="domain" description="TonB-dependent receptor-like beta-barrel" evidence="13">
    <location>
        <begin position="235"/>
        <end position="619"/>
    </location>
</feature>
<dbReference type="CDD" id="cd01347">
    <property type="entry name" value="ligand_gated_channel"/>
    <property type="match status" value="1"/>
</dbReference>
<dbReference type="InterPro" id="IPR039426">
    <property type="entry name" value="TonB-dep_rcpt-like"/>
</dbReference>
<dbReference type="InterPro" id="IPR012910">
    <property type="entry name" value="Plug_dom"/>
</dbReference>
<keyword evidence="10 11" id="KW-0998">Cell outer membrane</keyword>
<keyword evidence="5 11" id="KW-0812">Transmembrane</keyword>
<dbReference type="Gene3D" id="2.170.130.10">
    <property type="entry name" value="TonB-dependent receptor, plug domain"/>
    <property type="match status" value="1"/>
</dbReference>
<comment type="similarity">
    <text evidence="2">Belongs to the TonB-dependent receptor family. Hemoglobin/haptoglobin binding protein subfamily.</text>
</comment>
<evidence type="ECO:0000256" key="10">
    <source>
        <dbReference type="ARBA" id="ARBA00023237"/>
    </source>
</evidence>
<evidence type="ECO:0000256" key="9">
    <source>
        <dbReference type="ARBA" id="ARBA00023170"/>
    </source>
</evidence>
<keyword evidence="16" id="KW-1185">Reference proteome</keyword>
<dbReference type="PANTHER" id="PTHR30069">
    <property type="entry name" value="TONB-DEPENDENT OUTER MEMBRANE RECEPTOR"/>
    <property type="match status" value="1"/>
</dbReference>
<keyword evidence="6" id="KW-0732">Signal</keyword>
<evidence type="ECO:0000256" key="6">
    <source>
        <dbReference type="ARBA" id="ARBA00022729"/>
    </source>
</evidence>
<dbReference type="Proteomes" id="UP001143304">
    <property type="component" value="Unassembled WGS sequence"/>
</dbReference>
<keyword evidence="9 15" id="KW-0675">Receptor</keyword>
<evidence type="ECO:0000256" key="4">
    <source>
        <dbReference type="ARBA" id="ARBA00022452"/>
    </source>
</evidence>
<evidence type="ECO:0000256" key="3">
    <source>
        <dbReference type="ARBA" id="ARBA00022448"/>
    </source>
</evidence>
<evidence type="ECO:0000256" key="5">
    <source>
        <dbReference type="ARBA" id="ARBA00022692"/>
    </source>
</evidence>
<evidence type="ECO:0000256" key="11">
    <source>
        <dbReference type="PROSITE-ProRule" id="PRU01360"/>
    </source>
</evidence>
<organism evidence="15 16">
    <name type="scientific">Candidatus Marimicrobium litorale</name>
    <dbReference type="NCBI Taxonomy" id="2518991"/>
    <lineage>
        <taxon>Bacteria</taxon>
        <taxon>Pseudomonadati</taxon>
        <taxon>Pseudomonadota</taxon>
        <taxon>Gammaproteobacteria</taxon>
        <taxon>Cellvibrionales</taxon>
        <taxon>Halieaceae</taxon>
        <taxon>Marimicrobium</taxon>
    </lineage>
</organism>
<dbReference type="SUPFAM" id="SSF56935">
    <property type="entry name" value="Porins"/>
    <property type="match status" value="1"/>
</dbReference>
<evidence type="ECO:0000313" key="15">
    <source>
        <dbReference type="EMBL" id="MCX2977612.1"/>
    </source>
</evidence>
<keyword evidence="7 12" id="KW-0798">TonB box</keyword>
<feature type="domain" description="TonB-dependent receptor plug" evidence="14">
    <location>
        <begin position="59"/>
        <end position="166"/>
    </location>
</feature>
<dbReference type="Pfam" id="PF00593">
    <property type="entry name" value="TonB_dep_Rec_b-barrel"/>
    <property type="match status" value="1"/>
</dbReference>
<evidence type="ECO:0000259" key="14">
    <source>
        <dbReference type="Pfam" id="PF07715"/>
    </source>
</evidence>
<dbReference type="InterPro" id="IPR000531">
    <property type="entry name" value="Beta-barrel_TonB"/>
</dbReference>
<comment type="caution">
    <text evidence="15">The sequence shown here is derived from an EMBL/GenBank/DDBJ whole genome shotgun (WGS) entry which is preliminary data.</text>
</comment>
<evidence type="ECO:0000256" key="12">
    <source>
        <dbReference type="RuleBase" id="RU003357"/>
    </source>
</evidence>
<name>A0ABT3T7Z9_9GAMM</name>
<evidence type="ECO:0000256" key="1">
    <source>
        <dbReference type="ARBA" id="ARBA00004571"/>
    </source>
</evidence>
<dbReference type="PANTHER" id="PTHR30069:SF29">
    <property type="entry name" value="HEMOGLOBIN AND HEMOGLOBIN-HAPTOGLOBIN-BINDING PROTEIN 1-RELATED"/>
    <property type="match status" value="1"/>
</dbReference>
<reference evidence="15" key="1">
    <citation type="submission" date="2019-02" db="EMBL/GenBank/DDBJ databases">
        <authorList>
            <person name="Li S.-H."/>
        </authorList>
    </citation>
    <scope>NUCLEOTIDE SEQUENCE</scope>
    <source>
        <strain evidence="15">IMCC11814</strain>
    </source>
</reference>
<dbReference type="Gene3D" id="2.40.170.20">
    <property type="entry name" value="TonB-dependent receptor, beta-barrel domain"/>
    <property type="match status" value="1"/>
</dbReference>
<evidence type="ECO:0000256" key="7">
    <source>
        <dbReference type="ARBA" id="ARBA00023077"/>
    </source>
</evidence>
<sequence length="645" mass="70930">MSKQRGYFNHKGAGVKSSGVRGFAAFLLVGAASLVDGRESTPVALETVVVTGTYAPRSAITSDVSILDDAQIAALNKTSVADLLKTLPGLLVEEQGSPGGLTAVSIRGGESNFTLVLVDGVEVNDPTNSRGGSYDFANLNPDMVERIEVVRGAQSSIYGSDALAGVINIITRRPGQGHSQRFHAEIGEDDYYTLAASALGSVGDVSYAVELTDRDDGQPVRNSKRDHDSANLRVGWRPSDAHQLRIAYRYLDGDRETWPEQSGGPRFATVDAQDKSDYTQQVFSLAWIYQVMPKWRSALQASRFDAQEKYSSPGIAPYSEVPPNAADTDFIRDKLQWVNTLALLEDVSISAGADFRHEDGESDGYLDFFGNRIATDFELNRDTWGVFSGVSATPRDSLLLQASVRYDEPDDFGGETSWQAGAAYSPTDALTFSANWGQAFKLPSFYALGHGLVGNPTLEPEKGESWDASVAWQAGNTLSLEAGWFNNEFKDLVDFDDELFRNVNRSKVHTSGAELQATWQPMVDVSLRAQGTYTDIDVKNENTKLTGRPRWTASVVGNWQINGAWGAVFEYRYSGEQWAASRYTGAEVTQELDDYYRLDCVLRWQPSPDWELQLSADNVLDEDYETAVGFPAPGRKFRFGVRFIL</sequence>
<proteinExistence type="inferred from homology"/>
<evidence type="ECO:0000256" key="8">
    <source>
        <dbReference type="ARBA" id="ARBA00023136"/>
    </source>
</evidence>
<dbReference type="PROSITE" id="PS52016">
    <property type="entry name" value="TONB_DEPENDENT_REC_3"/>
    <property type="match status" value="1"/>
</dbReference>
<keyword evidence="4 11" id="KW-1134">Transmembrane beta strand</keyword>
<gene>
    <name evidence="15" type="ORF">EYC82_09625</name>
</gene>
<accession>A0ABT3T7Z9</accession>
<dbReference type="EMBL" id="SHNO01000001">
    <property type="protein sequence ID" value="MCX2977612.1"/>
    <property type="molecule type" value="Genomic_DNA"/>
</dbReference>
<comment type="subcellular location">
    <subcellularLocation>
        <location evidence="1 11">Cell outer membrane</location>
        <topology evidence="1 11">Multi-pass membrane protein</topology>
    </subcellularLocation>
</comment>
<evidence type="ECO:0000313" key="16">
    <source>
        <dbReference type="Proteomes" id="UP001143304"/>
    </source>
</evidence>